<reference evidence="1" key="2">
    <citation type="submission" date="2025-08" db="UniProtKB">
        <authorList>
            <consortium name="Ensembl"/>
        </authorList>
    </citation>
    <scope>IDENTIFICATION</scope>
</reference>
<protein>
    <submittedName>
        <fullName evidence="1">Uncharacterized protein</fullName>
    </submittedName>
</protein>
<organism evidence="1 2">
    <name type="scientific">Sphaeramia orbicularis</name>
    <name type="common">orbiculate cardinalfish</name>
    <dbReference type="NCBI Taxonomy" id="375764"/>
    <lineage>
        <taxon>Eukaryota</taxon>
        <taxon>Metazoa</taxon>
        <taxon>Chordata</taxon>
        <taxon>Craniata</taxon>
        <taxon>Vertebrata</taxon>
        <taxon>Euteleostomi</taxon>
        <taxon>Actinopterygii</taxon>
        <taxon>Neopterygii</taxon>
        <taxon>Teleostei</taxon>
        <taxon>Neoteleostei</taxon>
        <taxon>Acanthomorphata</taxon>
        <taxon>Gobiaria</taxon>
        <taxon>Kurtiformes</taxon>
        <taxon>Apogonoidei</taxon>
        <taxon>Apogonidae</taxon>
        <taxon>Apogoninae</taxon>
        <taxon>Sphaeramia</taxon>
    </lineage>
</organism>
<proteinExistence type="predicted"/>
<dbReference type="InterPro" id="IPR045860">
    <property type="entry name" value="Snake_toxin-like_sf"/>
</dbReference>
<dbReference type="SUPFAM" id="SSF57302">
    <property type="entry name" value="Snake toxin-like"/>
    <property type="match status" value="1"/>
</dbReference>
<dbReference type="InParanoid" id="A0A672Z7F9"/>
<name>A0A672Z7F9_9TELE</name>
<keyword evidence="2" id="KW-1185">Reference proteome</keyword>
<accession>A0A672Z7F9</accession>
<dbReference type="Proteomes" id="UP000472271">
    <property type="component" value="Chromosome 11"/>
</dbReference>
<reference evidence="1" key="1">
    <citation type="submission" date="2019-06" db="EMBL/GenBank/DDBJ databases">
        <authorList>
            <consortium name="Wellcome Sanger Institute Data Sharing"/>
        </authorList>
    </citation>
    <scope>NUCLEOTIDE SEQUENCE [LARGE SCALE GENOMIC DNA]</scope>
</reference>
<dbReference type="Gene3D" id="2.10.60.10">
    <property type="entry name" value="CD59"/>
    <property type="match status" value="1"/>
</dbReference>
<dbReference type="AlphaFoldDB" id="A0A672Z7F9"/>
<reference evidence="1" key="3">
    <citation type="submission" date="2025-09" db="UniProtKB">
        <authorList>
            <consortium name="Ensembl"/>
        </authorList>
    </citation>
    <scope>IDENTIFICATION</scope>
</reference>
<evidence type="ECO:0000313" key="2">
    <source>
        <dbReference type="Proteomes" id="UP000472271"/>
    </source>
</evidence>
<sequence>EDTQAKVSEKWAMTTGSTVGVDCCLIGTDSCLSAKFNATEGVVLYIRGCLDSDLCEKTITGQFLGSGYSSRFTCCNTTLCNGATLVQISVMAAIGTAVLSSVWTAWGV</sequence>
<dbReference type="Ensembl" id="ENSSORT00005013721.1">
    <property type="protein sequence ID" value="ENSSORP00005013311.1"/>
    <property type="gene ID" value="ENSSORG00005006901.1"/>
</dbReference>
<dbReference type="CDD" id="cd00117">
    <property type="entry name" value="TFP"/>
    <property type="match status" value="1"/>
</dbReference>
<evidence type="ECO:0000313" key="1">
    <source>
        <dbReference type="Ensembl" id="ENSSORP00005013311.1"/>
    </source>
</evidence>